<dbReference type="PANTHER" id="PTHR36531">
    <property type="entry name" value="CRISPR-ASSOCIATED EXONUCLEASE CAS4"/>
    <property type="match status" value="1"/>
</dbReference>
<comment type="function">
    <text evidence="13">CRISPR (clustered regularly interspaced short palindromic repeat) is an adaptive immune system that provides protection against mobile genetic elements (viruses, transposable elements and conjugative plasmids). CRISPR clusters contain sequences complementary to antecedent mobile elements and target invading nucleic acids. CRISPR clusters are transcribed and processed into CRISPR RNA (crRNA).</text>
</comment>
<organism evidence="15 16">
    <name type="scientific">Shuttleworthella satelles DSM 14600</name>
    <dbReference type="NCBI Taxonomy" id="626523"/>
    <lineage>
        <taxon>Bacteria</taxon>
        <taxon>Bacillati</taxon>
        <taxon>Bacillota</taxon>
        <taxon>Clostridia</taxon>
        <taxon>Lachnospirales</taxon>
        <taxon>Lachnospiraceae</taxon>
        <taxon>Shuttleworthella</taxon>
    </lineage>
</organism>
<comment type="cofactor">
    <cofactor evidence="1">
        <name>[4Fe-4S] cluster</name>
        <dbReference type="ChEBI" id="CHEBI:49883"/>
    </cofactor>
</comment>
<evidence type="ECO:0000256" key="13">
    <source>
        <dbReference type="RuleBase" id="RU365022"/>
    </source>
</evidence>
<dbReference type="InterPro" id="IPR022765">
    <property type="entry name" value="Dna2/Cas4_DUF83"/>
</dbReference>
<dbReference type="Proteomes" id="UP000003494">
    <property type="component" value="Unassembled WGS sequence"/>
</dbReference>
<dbReference type="AlphaFoldDB" id="C4G805"/>
<dbReference type="InterPro" id="IPR011604">
    <property type="entry name" value="PDDEXK-like_dom_sf"/>
</dbReference>
<evidence type="ECO:0000259" key="14">
    <source>
        <dbReference type="Pfam" id="PF01930"/>
    </source>
</evidence>
<dbReference type="GO" id="GO:0004527">
    <property type="term" value="F:exonuclease activity"/>
    <property type="evidence" value="ECO:0007669"/>
    <property type="project" value="UniProtKB-KW"/>
</dbReference>
<protein>
    <recommendedName>
        <fullName evidence="4 13">CRISPR-associated exonuclease Cas4</fullName>
        <ecNumber evidence="3 13">3.1.12.1</ecNumber>
    </recommendedName>
</protein>
<dbReference type="Pfam" id="PF01930">
    <property type="entry name" value="Cas_Cas4"/>
    <property type="match status" value="1"/>
</dbReference>
<accession>C4G805</accession>
<keyword evidence="6 13" id="KW-0479">Metal-binding</keyword>
<dbReference type="Gene3D" id="3.90.320.10">
    <property type="match status" value="1"/>
</dbReference>
<keyword evidence="10 13" id="KW-0411">Iron-sulfur</keyword>
<dbReference type="EC" id="3.1.12.1" evidence="3 13"/>
<comment type="cofactor">
    <cofactor evidence="13">
        <name>Mg(2+)</name>
        <dbReference type="ChEBI" id="CHEBI:18420"/>
    </cofactor>
    <cofactor evidence="13">
        <name>Mn(2+)</name>
        <dbReference type="ChEBI" id="CHEBI:29035"/>
    </cofactor>
    <text evidence="13">Mg(2+) or Mn(2+) required for ssDNA cleavage activity.</text>
</comment>
<evidence type="ECO:0000256" key="2">
    <source>
        <dbReference type="ARBA" id="ARBA00009189"/>
    </source>
</evidence>
<dbReference type="InterPro" id="IPR013343">
    <property type="entry name" value="CRISPR-assoc_prot_Cas4"/>
</dbReference>
<evidence type="ECO:0000256" key="7">
    <source>
        <dbReference type="ARBA" id="ARBA00022801"/>
    </source>
</evidence>
<evidence type="ECO:0000313" key="16">
    <source>
        <dbReference type="Proteomes" id="UP000003494"/>
    </source>
</evidence>
<evidence type="ECO:0000256" key="6">
    <source>
        <dbReference type="ARBA" id="ARBA00022723"/>
    </source>
</evidence>
<evidence type="ECO:0000256" key="12">
    <source>
        <dbReference type="ARBA" id="ARBA00023211"/>
    </source>
</evidence>
<sequence length="219" mass="25474">MEYEEDDFLQLSGVQHFVFCRRQWALIHIENQWRENAKTVDGAFFHQRVHDETSRERRGNLIIDRGVSIHSRALGLSGQCDVIEFHKTEAGVPLRGEIGKWLPYPVEYKRGRAKITHCDEVQVCAQAMCLEEMYACDLKEAALFYGENRRRQLVELSEQLRDEVISAVEEMHDLSKKNYTPKVKKKKCCYACSLHENCMPELQEKESVGTYLTRICGDN</sequence>
<dbReference type="eggNOG" id="COG1468">
    <property type="taxonomic scope" value="Bacteria"/>
</dbReference>
<dbReference type="InterPro" id="IPR051827">
    <property type="entry name" value="Cas4_exonuclease"/>
</dbReference>
<comment type="caution">
    <text evidence="15">The sequence shown here is derived from an EMBL/GenBank/DDBJ whole genome shotgun (WGS) entry which is preliminary data.</text>
</comment>
<dbReference type="RefSeq" id="WP_006905217.1">
    <property type="nucleotide sequence ID" value="NZ_GG665866.1"/>
</dbReference>
<reference evidence="15" key="1">
    <citation type="submission" date="2009-04" db="EMBL/GenBank/DDBJ databases">
        <authorList>
            <person name="Weinstock G."/>
            <person name="Sodergren E."/>
            <person name="Clifton S."/>
            <person name="Fulton L."/>
            <person name="Fulton B."/>
            <person name="Courtney L."/>
            <person name="Fronick C."/>
            <person name="Harrison M."/>
            <person name="Strong C."/>
            <person name="Farmer C."/>
            <person name="Delahaunty K."/>
            <person name="Markovic C."/>
            <person name="Hall O."/>
            <person name="Minx P."/>
            <person name="Tomlinson C."/>
            <person name="Mitreva M."/>
            <person name="Nelson J."/>
            <person name="Hou S."/>
            <person name="Wollam A."/>
            <person name="Pepin K.H."/>
            <person name="Johnson M."/>
            <person name="Bhonagiri V."/>
            <person name="Nash W.E."/>
            <person name="Warren W."/>
            <person name="Chinwalla A."/>
            <person name="Mardis E.R."/>
            <person name="Wilson R.K."/>
        </authorList>
    </citation>
    <scope>NUCLEOTIDE SEQUENCE [LARGE SCALE GENOMIC DNA]</scope>
    <source>
        <strain evidence="15">DSM 14600</strain>
    </source>
</reference>
<dbReference type="STRING" id="626523.GCWU000342_00171"/>
<keyword evidence="5 13" id="KW-0540">Nuclease</keyword>
<dbReference type="EMBL" id="ACIP02000001">
    <property type="protein sequence ID" value="EEP28829.1"/>
    <property type="molecule type" value="Genomic_DNA"/>
</dbReference>
<dbReference type="HOGENOM" id="CLU_102055_1_1_9"/>
<keyword evidence="8 13" id="KW-0269">Exonuclease</keyword>
<dbReference type="GO" id="GO:0046872">
    <property type="term" value="F:metal ion binding"/>
    <property type="evidence" value="ECO:0007669"/>
    <property type="project" value="UniProtKB-KW"/>
</dbReference>
<proteinExistence type="inferred from homology"/>
<feature type="domain" description="DUF83" evidence="14">
    <location>
        <begin position="12"/>
        <end position="199"/>
    </location>
</feature>
<keyword evidence="12 13" id="KW-0464">Manganese</keyword>
<evidence type="ECO:0000256" key="1">
    <source>
        <dbReference type="ARBA" id="ARBA00001966"/>
    </source>
</evidence>
<evidence type="ECO:0000256" key="8">
    <source>
        <dbReference type="ARBA" id="ARBA00022839"/>
    </source>
</evidence>
<evidence type="ECO:0000256" key="4">
    <source>
        <dbReference type="ARBA" id="ARBA00020049"/>
    </source>
</evidence>
<evidence type="ECO:0000256" key="11">
    <source>
        <dbReference type="ARBA" id="ARBA00023118"/>
    </source>
</evidence>
<keyword evidence="7 13" id="KW-0378">Hydrolase</keyword>
<evidence type="ECO:0000256" key="10">
    <source>
        <dbReference type="ARBA" id="ARBA00023014"/>
    </source>
</evidence>
<gene>
    <name evidence="15" type="primary">cas4</name>
    <name evidence="15" type="ORF">GCWU000342_00171</name>
</gene>
<dbReference type="GO" id="GO:0051607">
    <property type="term" value="P:defense response to virus"/>
    <property type="evidence" value="ECO:0007669"/>
    <property type="project" value="UniProtKB-KW"/>
</dbReference>
<name>C4G805_9FIRM</name>
<dbReference type="PANTHER" id="PTHR36531:SF6">
    <property type="entry name" value="DNA REPLICATION ATP-DEPENDENT HELICASE_NUCLEASE DNA2"/>
    <property type="match status" value="1"/>
</dbReference>
<evidence type="ECO:0000313" key="15">
    <source>
        <dbReference type="EMBL" id="EEP28829.1"/>
    </source>
</evidence>
<keyword evidence="11 13" id="KW-0051">Antiviral defense</keyword>
<comment type="similarity">
    <text evidence="2 13">Belongs to the CRISPR-associated exonuclease Cas4 family.</text>
</comment>
<keyword evidence="9 13" id="KW-0408">Iron</keyword>
<keyword evidence="16" id="KW-1185">Reference proteome</keyword>
<evidence type="ECO:0000256" key="5">
    <source>
        <dbReference type="ARBA" id="ARBA00022722"/>
    </source>
</evidence>
<evidence type="ECO:0000256" key="9">
    <source>
        <dbReference type="ARBA" id="ARBA00023004"/>
    </source>
</evidence>
<dbReference type="GO" id="GO:0051536">
    <property type="term" value="F:iron-sulfur cluster binding"/>
    <property type="evidence" value="ECO:0007669"/>
    <property type="project" value="UniProtKB-KW"/>
</dbReference>
<dbReference type="NCBIfam" id="TIGR00372">
    <property type="entry name" value="cas4"/>
    <property type="match status" value="1"/>
</dbReference>
<evidence type="ECO:0000256" key="3">
    <source>
        <dbReference type="ARBA" id="ARBA00012768"/>
    </source>
</evidence>
<comment type="cofactor">
    <cofactor evidence="13">
        <name>iron-sulfur cluster</name>
        <dbReference type="ChEBI" id="CHEBI:30408"/>
    </cofactor>
</comment>